<evidence type="ECO:0000256" key="10">
    <source>
        <dbReference type="RuleBase" id="RU000461"/>
    </source>
</evidence>
<dbReference type="PRINTS" id="PR00465">
    <property type="entry name" value="EP450IV"/>
</dbReference>
<dbReference type="GO" id="GO:0016705">
    <property type="term" value="F:oxidoreductase activity, acting on paired donors, with incorporation or reduction of molecular oxygen"/>
    <property type="evidence" value="ECO:0007669"/>
    <property type="project" value="InterPro"/>
</dbReference>
<dbReference type="GO" id="GO:0008395">
    <property type="term" value="F:steroid hydroxylase activity"/>
    <property type="evidence" value="ECO:0007669"/>
    <property type="project" value="TreeGrafter"/>
</dbReference>
<dbReference type="Gene3D" id="1.10.630.10">
    <property type="entry name" value="Cytochrome P450"/>
    <property type="match status" value="1"/>
</dbReference>
<keyword evidence="3 9" id="KW-0349">Heme</keyword>
<dbReference type="InterPro" id="IPR050705">
    <property type="entry name" value="Cytochrome_P450_3A"/>
</dbReference>
<dbReference type="PRINTS" id="PR00385">
    <property type="entry name" value="P450"/>
</dbReference>
<keyword evidence="5 10" id="KW-0560">Oxidoreductase</keyword>
<name>A0A8S3YT14_9EUPU</name>
<protein>
    <recommendedName>
        <fullName evidence="14">Cytochrome P450</fullName>
    </recommendedName>
</protein>
<organism evidence="12 13">
    <name type="scientific">Candidula unifasciata</name>
    <dbReference type="NCBI Taxonomy" id="100452"/>
    <lineage>
        <taxon>Eukaryota</taxon>
        <taxon>Metazoa</taxon>
        <taxon>Spiralia</taxon>
        <taxon>Lophotrochozoa</taxon>
        <taxon>Mollusca</taxon>
        <taxon>Gastropoda</taxon>
        <taxon>Heterobranchia</taxon>
        <taxon>Euthyneura</taxon>
        <taxon>Panpulmonata</taxon>
        <taxon>Eupulmonata</taxon>
        <taxon>Stylommatophora</taxon>
        <taxon>Helicina</taxon>
        <taxon>Helicoidea</taxon>
        <taxon>Geomitridae</taxon>
        <taxon>Candidula</taxon>
    </lineage>
</organism>
<dbReference type="AlphaFoldDB" id="A0A8S3YT14"/>
<accession>A0A8S3YT14</accession>
<dbReference type="Proteomes" id="UP000678393">
    <property type="component" value="Unassembled WGS sequence"/>
</dbReference>
<dbReference type="InterPro" id="IPR036396">
    <property type="entry name" value="Cyt_P450_sf"/>
</dbReference>
<keyword evidence="13" id="KW-1185">Reference proteome</keyword>
<keyword evidence="6 9" id="KW-0408">Iron</keyword>
<dbReference type="EMBL" id="CAJHNH020000863">
    <property type="protein sequence ID" value="CAG5120247.1"/>
    <property type="molecule type" value="Genomic_DNA"/>
</dbReference>
<dbReference type="PANTHER" id="PTHR24302:SF15">
    <property type="entry name" value="FATTY-ACID PEROXYGENASE"/>
    <property type="match status" value="1"/>
</dbReference>
<evidence type="ECO:0000256" key="8">
    <source>
        <dbReference type="ARBA" id="ARBA00043906"/>
    </source>
</evidence>
<evidence type="ECO:0000256" key="11">
    <source>
        <dbReference type="SAM" id="MobiDB-lite"/>
    </source>
</evidence>
<evidence type="ECO:0000256" key="2">
    <source>
        <dbReference type="ARBA" id="ARBA00010617"/>
    </source>
</evidence>
<keyword evidence="4 9" id="KW-0479">Metal-binding</keyword>
<evidence type="ECO:0000256" key="3">
    <source>
        <dbReference type="ARBA" id="ARBA00022617"/>
    </source>
</evidence>
<sequence>MVKDFNNFQDRSGNFLTSTPLAKSLFFARGSGWRRHRQIVSPTFTTAKLKQIATLVDISAQSLSRYLGQSARQGAVVPMKEICGQYTCEIIARTAFGFKVDCIGVDDEFYNNAKNLLYLSRKTISQLLRLIPFIPQLCVKVFKLQIYDRVNLKSHRYFDTVLKSAIKERRIHRQSGIRKATPDFLDLLLKTNEASQSGQVNRDEVDVADSTTDAEGQPVEGLTDEEILGHSMLVIFAGLESTASTLHVCLYELALNPDIQERVYQEMQEVLKSDCPSYEELSKLTYMEQVINETLRLYPPLLSINRLAKESVTYNGITIPKGATVMIPLFHILTDPNIYPDPNQFDPDRFSPEEREKRHPLAFMPFGHGPRMCLGMRLAYLELKQGLVQVLRKLRVVLNEDTTPRKGEGKIKTIALEILVMERPIRLAFQVREQTVTGVPE</sequence>
<evidence type="ECO:0000256" key="1">
    <source>
        <dbReference type="ARBA" id="ARBA00001971"/>
    </source>
</evidence>
<dbReference type="InterPro" id="IPR002403">
    <property type="entry name" value="Cyt_P450_E_grp-IV"/>
</dbReference>
<feature type="binding site" description="axial binding residue" evidence="9">
    <location>
        <position position="373"/>
    </location>
    <ligand>
        <name>heme</name>
        <dbReference type="ChEBI" id="CHEBI:30413"/>
    </ligand>
    <ligandPart>
        <name>Fe</name>
        <dbReference type="ChEBI" id="CHEBI:18248"/>
    </ligandPart>
</feature>
<dbReference type="PROSITE" id="PS00086">
    <property type="entry name" value="CYTOCHROME_P450"/>
    <property type="match status" value="1"/>
</dbReference>
<gene>
    <name evidence="12" type="ORF">CUNI_LOCUS5805</name>
</gene>
<dbReference type="InterPro" id="IPR017972">
    <property type="entry name" value="Cyt_P450_CS"/>
</dbReference>
<dbReference type="SUPFAM" id="SSF48264">
    <property type="entry name" value="Cytochrome P450"/>
    <property type="match status" value="1"/>
</dbReference>
<comment type="similarity">
    <text evidence="2 10">Belongs to the cytochrome P450 family.</text>
</comment>
<comment type="function">
    <text evidence="8">Cytochromes P450 are a group of heme-thiolate monooxygenases. They oxidize a variety of structurally unrelated compounds, including steroids, fatty acids, and xenobiotics.</text>
</comment>
<dbReference type="Pfam" id="PF00067">
    <property type="entry name" value="p450"/>
    <property type="match status" value="1"/>
</dbReference>
<dbReference type="OrthoDB" id="6148150at2759"/>
<dbReference type="FunFam" id="1.10.630.10:FF:000182">
    <property type="entry name" value="Cytochrome P450 3A4"/>
    <property type="match status" value="1"/>
</dbReference>
<evidence type="ECO:0000256" key="5">
    <source>
        <dbReference type="ARBA" id="ARBA00023002"/>
    </source>
</evidence>
<evidence type="ECO:0000256" key="9">
    <source>
        <dbReference type="PIRSR" id="PIRSR602403-1"/>
    </source>
</evidence>
<evidence type="ECO:0000313" key="13">
    <source>
        <dbReference type="Proteomes" id="UP000678393"/>
    </source>
</evidence>
<feature type="region of interest" description="Disordered" evidence="11">
    <location>
        <begin position="196"/>
        <end position="218"/>
    </location>
</feature>
<evidence type="ECO:0000256" key="4">
    <source>
        <dbReference type="ARBA" id="ARBA00022723"/>
    </source>
</evidence>
<comment type="cofactor">
    <cofactor evidence="1 9">
        <name>heme</name>
        <dbReference type="ChEBI" id="CHEBI:30413"/>
    </cofactor>
</comment>
<evidence type="ECO:0000256" key="6">
    <source>
        <dbReference type="ARBA" id="ARBA00023004"/>
    </source>
</evidence>
<reference evidence="12" key="1">
    <citation type="submission" date="2021-04" db="EMBL/GenBank/DDBJ databases">
        <authorList>
            <consortium name="Molecular Ecology Group"/>
        </authorList>
    </citation>
    <scope>NUCLEOTIDE SEQUENCE</scope>
</reference>
<evidence type="ECO:0008006" key="14">
    <source>
        <dbReference type="Google" id="ProtNLM"/>
    </source>
</evidence>
<dbReference type="GO" id="GO:0005506">
    <property type="term" value="F:iron ion binding"/>
    <property type="evidence" value="ECO:0007669"/>
    <property type="project" value="InterPro"/>
</dbReference>
<proteinExistence type="inferred from homology"/>
<evidence type="ECO:0000256" key="7">
    <source>
        <dbReference type="ARBA" id="ARBA00023033"/>
    </source>
</evidence>
<evidence type="ECO:0000313" key="12">
    <source>
        <dbReference type="EMBL" id="CAG5120247.1"/>
    </source>
</evidence>
<comment type="caution">
    <text evidence="12">The sequence shown here is derived from an EMBL/GenBank/DDBJ whole genome shotgun (WGS) entry which is preliminary data.</text>
</comment>
<dbReference type="CDD" id="cd11055">
    <property type="entry name" value="CYP3A-like"/>
    <property type="match status" value="1"/>
</dbReference>
<dbReference type="InterPro" id="IPR001128">
    <property type="entry name" value="Cyt_P450"/>
</dbReference>
<dbReference type="PANTHER" id="PTHR24302">
    <property type="entry name" value="CYTOCHROME P450 FAMILY 3"/>
    <property type="match status" value="1"/>
</dbReference>
<keyword evidence="7 10" id="KW-0503">Monooxygenase</keyword>
<dbReference type="GO" id="GO:0020037">
    <property type="term" value="F:heme binding"/>
    <property type="evidence" value="ECO:0007669"/>
    <property type="project" value="InterPro"/>
</dbReference>